<evidence type="ECO:0000259" key="3">
    <source>
        <dbReference type="PROSITE" id="PS51186"/>
    </source>
</evidence>
<name>A0A7Y9E0J0_9PSEU</name>
<keyword evidence="5" id="KW-1185">Reference proteome</keyword>
<dbReference type="InterPro" id="IPR016181">
    <property type="entry name" value="Acyl_CoA_acyltransferase"/>
</dbReference>
<dbReference type="SUPFAM" id="SSF55729">
    <property type="entry name" value="Acyl-CoA N-acyltransferases (Nat)"/>
    <property type="match status" value="1"/>
</dbReference>
<dbReference type="Gene3D" id="3.40.630.30">
    <property type="match status" value="1"/>
</dbReference>
<feature type="domain" description="N-acetyltransferase" evidence="3">
    <location>
        <begin position="1"/>
        <end position="147"/>
    </location>
</feature>
<dbReference type="GO" id="GO:0016747">
    <property type="term" value="F:acyltransferase activity, transferring groups other than amino-acyl groups"/>
    <property type="evidence" value="ECO:0007669"/>
    <property type="project" value="InterPro"/>
</dbReference>
<organism evidence="4 5">
    <name type="scientific">Actinomycetospora corticicola</name>
    <dbReference type="NCBI Taxonomy" id="663602"/>
    <lineage>
        <taxon>Bacteria</taxon>
        <taxon>Bacillati</taxon>
        <taxon>Actinomycetota</taxon>
        <taxon>Actinomycetes</taxon>
        <taxon>Pseudonocardiales</taxon>
        <taxon>Pseudonocardiaceae</taxon>
        <taxon>Actinomycetospora</taxon>
    </lineage>
</organism>
<dbReference type="PANTHER" id="PTHR43877">
    <property type="entry name" value="AMINOALKYLPHOSPHONATE N-ACETYLTRANSFERASE-RELATED-RELATED"/>
    <property type="match status" value="1"/>
</dbReference>
<evidence type="ECO:0000313" key="5">
    <source>
        <dbReference type="Proteomes" id="UP000535890"/>
    </source>
</evidence>
<evidence type="ECO:0000313" key="4">
    <source>
        <dbReference type="EMBL" id="NYD38898.1"/>
    </source>
</evidence>
<dbReference type="Pfam" id="PF00583">
    <property type="entry name" value="Acetyltransf_1"/>
    <property type="match status" value="1"/>
</dbReference>
<dbReference type="CDD" id="cd04301">
    <property type="entry name" value="NAT_SF"/>
    <property type="match status" value="1"/>
</dbReference>
<evidence type="ECO:0000256" key="1">
    <source>
        <dbReference type="ARBA" id="ARBA00022679"/>
    </source>
</evidence>
<accession>A0A7Y9E0J0</accession>
<dbReference type="EMBL" id="JACCBN010000001">
    <property type="protein sequence ID" value="NYD38898.1"/>
    <property type="molecule type" value="Genomic_DNA"/>
</dbReference>
<dbReference type="RefSeq" id="WP_179796282.1">
    <property type="nucleotide sequence ID" value="NZ_BAABHP010000019.1"/>
</dbReference>
<dbReference type="AlphaFoldDB" id="A0A7Y9E0J0"/>
<evidence type="ECO:0000256" key="2">
    <source>
        <dbReference type="ARBA" id="ARBA00023315"/>
    </source>
</evidence>
<keyword evidence="2" id="KW-0012">Acyltransferase</keyword>
<dbReference type="NCBIfam" id="NF002959">
    <property type="entry name" value="PRK03624.1"/>
    <property type="match status" value="1"/>
</dbReference>
<reference evidence="4 5" key="1">
    <citation type="submission" date="2020-07" db="EMBL/GenBank/DDBJ databases">
        <title>Sequencing the genomes of 1000 actinobacteria strains.</title>
        <authorList>
            <person name="Klenk H.-P."/>
        </authorList>
    </citation>
    <scope>NUCLEOTIDE SEQUENCE [LARGE SCALE GENOMIC DNA]</scope>
    <source>
        <strain evidence="4 5">DSM 45772</strain>
    </source>
</reference>
<comment type="caution">
    <text evidence="4">The sequence shown here is derived from an EMBL/GenBank/DDBJ whole genome shotgun (WGS) entry which is preliminary data.</text>
</comment>
<dbReference type="PROSITE" id="PS51186">
    <property type="entry name" value="GNAT"/>
    <property type="match status" value="1"/>
</dbReference>
<protein>
    <recommendedName>
        <fullName evidence="3">N-acetyltransferase domain-containing protein</fullName>
    </recommendedName>
</protein>
<dbReference type="PANTHER" id="PTHR43877:SF2">
    <property type="entry name" value="AMINOALKYLPHOSPHONATE N-ACETYLTRANSFERASE-RELATED"/>
    <property type="match status" value="1"/>
</dbReference>
<dbReference type="InterPro" id="IPR000182">
    <property type="entry name" value="GNAT_dom"/>
</dbReference>
<dbReference type="InterPro" id="IPR050832">
    <property type="entry name" value="Bact_Acetyltransf"/>
</dbReference>
<keyword evidence="1" id="KW-0808">Transferase</keyword>
<proteinExistence type="predicted"/>
<dbReference type="Proteomes" id="UP000535890">
    <property type="component" value="Unassembled WGS sequence"/>
</dbReference>
<sequence>MRIRDLAPAEHDAAIALWHAAGLTRPWNDPRSDLDRALAGPSSTVLVALPDGGAGLLGTVMVGHDGHRGWVYYLAAVERGRGVGRALVAAAETWLAAHVPKVQLMVRAGNEGAAAFYARLGYERSEVTVWQRVIRDDPTCPPPTTLLG</sequence>
<gene>
    <name evidence="4" type="ORF">BJ983_005000</name>
</gene>